<protein>
    <submittedName>
        <fullName evidence="1">Uncharacterized protein</fullName>
    </submittedName>
</protein>
<keyword evidence="2" id="KW-1185">Reference proteome</keyword>
<name>A0ABR2F0A1_9ROSI</name>
<evidence type="ECO:0000313" key="2">
    <source>
        <dbReference type="Proteomes" id="UP001472677"/>
    </source>
</evidence>
<sequence>MWVRDCSSSSSTIYLTLEEEEEALRCTLQNMDGKTPIDVAKLNKQNEVLKLLEKDAFL</sequence>
<comment type="caution">
    <text evidence="1">The sequence shown here is derived from an EMBL/GenBank/DDBJ whole genome shotgun (WGS) entry which is preliminary data.</text>
</comment>
<dbReference type="EMBL" id="JBBPBM010000009">
    <property type="protein sequence ID" value="KAK8568388.1"/>
    <property type="molecule type" value="Genomic_DNA"/>
</dbReference>
<accession>A0ABR2F0A1</accession>
<proteinExistence type="predicted"/>
<dbReference type="Proteomes" id="UP001472677">
    <property type="component" value="Unassembled WGS sequence"/>
</dbReference>
<gene>
    <name evidence="1" type="ORF">V6N12_006941</name>
</gene>
<evidence type="ECO:0000313" key="1">
    <source>
        <dbReference type="EMBL" id="KAK8568388.1"/>
    </source>
</evidence>
<reference evidence="1 2" key="1">
    <citation type="journal article" date="2024" name="G3 (Bethesda)">
        <title>Genome assembly of Hibiscus sabdariffa L. provides insights into metabolisms of medicinal natural products.</title>
        <authorList>
            <person name="Kim T."/>
        </authorList>
    </citation>
    <scope>NUCLEOTIDE SEQUENCE [LARGE SCALE GENOMIC DNA]</scope>
    <source>
        <strain evidence="1">TK-2024</strain>
        <tissue evidence="1">Old leaves</tissue>
    </source>
</reference>
<organism evidence="1 2">
    <name type="scientific">Hibiscus sabdariffa</name>
    <name type="common">roselle</name>
    <dbReference type="NCBI Taxonomy" id="183260"/>
    <lineage>
        <taxon>Eukaryota</taxon>
        <taxon>Viridiplantae</taxon>
        <taxon>Streptophyta</taxon>
        <taxon>Embryophyta</taxon>
        <taxon>Tracheophyta</taxon>
        <taxon>Spermatophyta</taxon>
        <taxon>Magnoliopsida</taxon>
        <taxon>eudicotyledons</taxon>
        <taxon>Gunneridae</taxon>
        <taxon>Pentapetalae</taxon>
        <taxon>rosids</taxon>
        <taxon>malvids</taxon>
        <taxon>Malvales</taxon>
        <taxon>Malvaceae</taxon>
        <taxon>Malvoideae</taxon>
        <taxon>Hibiscus</taxon>
    </lineage>
</organism>